<feature type="signal peptide" evidence="1">
    <location>
        <begin position="1"/>
        <end position="18"/>
    </location>
</feature>
<reference evidence="2 3" key="1">
    <citation type="journal article" date="2021" name="J. Hered.">
        <title>A chromosome-level genome assembly of the parasitoid wasp, Cotesia glomerata (Hymenoptera: Braconidae).</title>
        <authorList>
            <person name="Pinto B.J."/>
            <person name="Weis J.J."/>
            <person name="Gamble T."/>
            <person name="Ode P.J."/>
            <person name="Paul R."/>
            <person name="Zaspel J.M."/>
        </authorList>
    </citation>
    <scope>NUCLEOTIDE SEQUENCE [LARGE SCALE GENOMIC DNA]</scope>
    <source>
        <strain evidence="2">CgM1</strain>
    </source>
</reference>
<organism evidence="2 3">
    <name type="scientific">Cotesia glomerata</name>
    <name type="common">Lepidopteran parasitic wasp</name>
    <name type="synonym">Apanteles glomeratus</name>
    <dbReference type="NCBI Taxonomy" id="32391"/>
    <lineage>
        <taxon>Eukaryota</taxon>
        <taxon>Metazoa</taxon>
        <taxon>Ecdysozoa</taxon>
        <taxon>Arthropoda</taxon>
        <taxon>Hexapoda</taxon>
        <taxon>Insecta</taxon>
        <taxon>Pterygota</taxon>
        <taxon>Neoptera</taxon>
        <taxon>Endopterygota</taxon>
        <taxon>Hymenoptera</taxon>
        <taxon>Apocrita</taxon>
        <taxon>Ichneumonoidea</taxon>
        <taxon>Braconidae</taxon>
        <taxon>Microgastrinae</taxon>
        <taxon>Cotesia</taxon>
    </lineage>
</organism>
<evidence type="ECO:0000313" key="3">
    <source>
        <dbReference type="Proteomes" id="UP000826195"/>
    </source>
</evidence>
<accession>A0AAV7J566</accession>
<evidence type="ECO:0000256" key="1">
    <source>
        <dbReference type="SAM" id="SignalP"/>
    </source>
</evidence>
<comment type="caution">
    <text evidence="2">The sequence shown here is derived from an EMBL/GenBank/DDBJ whole genome shotgun (WGS) entry which is preliminary data.</text>
</comment>
<name>A0AAV7J566_COTGL</name>
<evidence type="ECO:0000313" key="2">
    <source>
        <dbReference type="EMBL" id="KAH0566828.1"/>
    </source>
</evidence>
<keyword evidence="1" id="KW-0732">Signal</keyword>
<dbReference type="EMBL" id="JAHXZJ010000001">
    <property type="protein sequence ID" value="KAH0566828.1"/>
    <property type="molecule type" value="Genomic_DNA"/>
</dbReference>
<dbReference type="Proteomes" id="UP000826195">
    <property type="component" value="Unassembled WGS sequence"/>
</dbReference>
<proteinExistence type="predicted"/>
<protein>
    <recommendedName>
        <fullName evidence="4">Secreted protein</fullName>
    </recommendedName>
</protein>
<dbReference type="AlphaFoldDB" id="A0AAV7J566"/>
<gene>
    <name evidence="2" type="ORF">KQX54_004617</name>
</gene>
<keyword evidence="3" id="KW-1185">Reference proteome</keyword>
<feature type="chain" id="PRO_5043675561" description="Secreted protein" evidence="1">
    <location>
        <begin position="19"/>
        <end position="106"/>
    </location>
</feature>
<evidence type="ECO:0008006" key="4">
    <source>
        <dbReference type="Google" id="ProtNLM"/>
    </source>
</evidence>
<sequence>MGGWFILKILLHSPLIPSQPLNFSGAAWHHRPIISVDGIHFPSTKRDPVRRIMHIHQWSYLTSTLHSFSGGTRFAADSQIGIEIRCLFSLSTKLLLSMSRILMLPE</sequence>